<evidence type="ECO:0000256" key="1">
    <source>
        <dbReference type="SAM" id="MobiDB-lite"/>
    </source>
</evidence>
<name>A0A8H6MFG7_9AGAR</name>
<keyword evidence="3" id="KW-1185">Reference proteome</keyword>
<dbReference type="AlphaFoldDB" id="A0A8H6MFG7"/>
<gene>
    <name evidence="2" type="ORF">DFP72DRAFT_597917</name>
</gene>
<feature type="compositionally biased region" description="Polar residues" evidence="1">
    <location>
        <begin position="36"/>
        <end position="62"/>
    </location>
</feature>
<reference evidence="2 3" key="1">
    <citation type="submission" date="2020-07" db="EMBL/GenBank/DDBJ databases">
        <title>Comparative genomics of pyrophilous fungi reveals a link between fire events and developmental genes.</title>
        <authorList>
            <consortium name="DOE Joint Genome Institute"/>
            <person name="Steindorff A.S."/>
            <person name="Carver A."/>
            <person name="Calhoun S."/>
            <person name="Stillman K."/>
            <person name="Liu H."/>
            <person name="Lipzen A."/>
            <person name="Pangilinan J."/>
            <person name="Labutti K."/>
            <person name="Bruns T.D."/>
            <person name="Grigoriev I.V."/>
        </authorList>
    </citation>
    <scope>NUCLEOTIDE SEQUENCE [LARGE SCALE GENOMIC DNA]</scope>
    <source>
        <strain evidence="2 3">CBS 144469</strain>
    </source>
</reference>
<dbReference type="EMBL" id="JACGCI010000008">
    <property type="protein sequence ID" value="KAF6762167.1"/>
    <property type="molecule type" value="Genomic_DNA"/>
</dbReference>
<dbReference type="Gene3D" id="3.60.130.30">
    <property type="match status" value="1"/>
</dbReference>
<dbReference type="Proteomes" id="UP000521943">
    <property type="component" value="Unassembled WGS sequence"/>
</dbReference>
<comment type="caution">
    <text evidence="2">The sequence shown here is derived from an EMBL/GenBank/DDBJ whole genome shotgun (WGS) entry which is preliminary data.</text>
</comment>
<dbReference type="OrthoDB" id="3253621at2759"/>
<evidence type="ECO:0000313" key="3">
    <source>
        <dbReference type="Proteomes" id="UP000521943"/>
    </source>
</evidence>
<sequence length="452" mass="49519">MHAIHARASTSAHKRSAHEAGLADRPAKRPAPCNPASGSNAMPLGSDSSTVSEPQHLSNASKRTLRDRERQKQRKQEKKDATFSASGQAPRPKHAKKLLTSNVARPLKTAVDFDAFPVASSGYEALNKGSTVSSASRTLKDALASGLEYVDWDGIGPLLLTDPVSDAICLAGAGRNASAEATESQKAAGLAILNAGAAANFPAKKLVHKRGKDFGALNTGILWGQGPTEPYNLNNGRYNQLLEDLKANPDIIRLATFQSSALNMFFPQLYKRYHCLRADVERHMKDLKWNFQRSVFSAAAFNFGPRTVTTPHRDSMNLPAGFCAIHALGEYDADLGGHLIVEELGVVIRFPPGSCILIPSAILTHSNTAIQEDEWRVSFTQFSSGALFRYADNGYRTEQEFKEYDEVSYNFMMGRKATRWERDLENWSTFEDVLSAAGLEVEEDTNEENGKS</sequence>
<organism evidence="2 3">
    <name type="scientific">Ephemerocybe angulata</name>
    <dbReference type="NCBI Taxonomy" id="980116"/>
    <lineage>
        <taxon>Eukaryota</taxon>
        <taxon>Fungi</taxon>
        <taxon>Dikarya</taxon>
        <taxon>Basidiomycota</taxon>
        <taxon>Agaricomycotina</taxon>
        <taxon>Agaricomycetes</taxon>
        <taxon>Agaricomycetidae</taxon>
        <taxon>Agaricales</taxon>
        <taxon>Agaricineae</taxon>
        <taxon>Psathyrellaceae</taxon>
        <taxon>Ephemerocybe</taxon>
    </lineage>
</organism>
<feature type="compositionally biased region" description="Basic and acidic residues" evidence="1">
    <location>
        <begin position="17"/>
        <end position="27"/>
    </location>
</feature>
<evidence type="ECO:0000313" key="2">
    <source>
        <dbReference type="EMBL" id="KAF6762167.1"/>
    </source>
</evidence>
<protein>
    <submittedName>
        <fullName evidence="2">Uncharacterized protein</fullName>
    </submittedName>
</protein>
<proteinExistence type="predicted"/>
<feature type="region of interest" description="Disordered" evidence="1">
    <location>
        <begin position="1"/>
        <end position="99"/>
    </location>
</feature>
<accession>A0A8H6MFG7</accession>